<accession>A0A7S5UP16</accession>
<keyword evidence="1" id="KW-0812">Transmembrane</keyword>
<gene>
    <name evidence="2" type="ORF">crAss002_81</name>
</gene>
<organism evidence="2 3">
    <name type="scientific">Bacteroides phage crAss002</name>
    <dbReference type="NCBI Taxonomy" id="2709317"/>
    <lineage>
        <taxon>Viruses</taxon>
        <taxon>Duplodnaviria</taxon>
        <taxon>Heunggongvirae</taxon>
        <taxon>Uroviricota</taxon>
        <taxon>Caudoviricetes</taxon>
        <taxon>Crassvirales</taxon>
        <taxon>Intestiviridae</taxon>
        <taxon>Churivirinae</taxon>
        <taxon>Jahgtovirus</taxon>
        <taxon>Jahgtovirus secundus</taxon>
    </lineage>
</organism>
<dbReference type="Proteomes" id="UP000595483">
    <property type="component" value="Segment"/>
</dbReference>
<proteinExistence type="predicted"/>
<keyword evidence="1" id="KW-0472">Membrane</keyword>
<feature type="transmembrane region" description="Helical" evidence="1">
    <location>
        <begin position="12"/>
        <end position="31"/>
    </location>
</feature>
<dbReference type="EMBL" id="MN917146">
    <property type="protein sequence ID" value="QIG59191.1"/>
    <property type="molecule type" value="Genomic_DNA"/>
</dbReference>
<keyword evidence="1" id="KW-1133">Transmembrane helix</keyword>
<evidence type="ECO:0000313" key="3">
    <source>
        <dbReference type="Proteomes" id="UP000595483"/>
    </source>
</evidence>
<protein>
    <submittedName>
        <fullName evidence="2">Uncharacterized protein</fullName>
    </submittedName>
</protein>
<evidence type="ECO:0000313" key="2">
    <source>
        <dbReference type="EMBL" id="QIG59191.1"/>
    </source>
</evidence>
<reference evidence="2 3" key="1">
    <citation type="submission" date="2020-01" db="EMBL/GenBank/DDBJ databases">
        <title>PhicrAss002; a novel member of the crAss-like phage family isolated from the human gut following selective antibiotic enrichment.</title>
        <authorList>
            <person name="Guerin E."/>
            <person name="Shkoporov A.N."/>
            <person name="Stockdale S.R."/>
            <person name="Khokhlova E.V."/>
            <person name="Clooney A.G."/>
            <person name="Daly K.M."/>
            <person name="Draper L.A."/>
            <person name="Ross P.R."/>
            <person name="Hill C."/>
        </authorList>
    </citation>
    <scope>NUCLEOTIDE SEQUENCE [LARGE SCALE GENOMIC DNA]</scope>
</reference>
<sequence>MNISDKLKVAHLALSMLGVPVFIHLSYIKLYDNHVNSFLILLVVLVLILDANDVVKELLA</sequence>
<feature type="transmembrane region" description="Helical" evidence="1">
    <location>
        <begin position="37"/>
        <end position="55"/>
    </location>
</feature>
<keyword evidence="3" id="KW-1185">Reference proteome</keyword>
<evidence type="ECO:0000256" key="1">
    <source>
        <dbReference type="SAM" id="Phobius"/>
    </source>
</evidence>
<name>A0A7S5UP16_9CAUD</name>